<name>A0A397EE90_APHAT</name>
<comment type="similarity">
    <text evidence="2 7">Belongs to the nonaspanin (TM9SF) (TC 9.A.2) family.</text>
</comment>
<dbReference type="EMBL" id="QUTE01023606">
    <property type="protein sequence ID" value="RHY80029.1"/>
    <property type="molecule type" value="Genomic_DNA"/>
</dbReference>
<dbReference type="PANTHER" id="PTHR10766:SF177">
    <property type="entry name" value="TRANSMEMBRANE 9 SUPERFAMILY MEMBER 1"/>
    <property type="match status" value="1"/>
</dbReference>
<feature type="transmembrane region" description="Helical" evidence="7">
    <location>
        <begin position="144"/>
        <end position="164"/>
    </location>
</feature>
<dbReference type="GO" id="GO:0016020">
    <property type="term" value="C:membrane"/>
    <property type="evidence" value="ECO:0007669"/>
    <property type="project" value="UniProtKB-SubCell"/>
</dbReference>
<feature type="region of interest" description="Disordered" evidence="8">
    <location>
        <begin position="400"/>
        <end position="433"/>
    </location>
</feature>
<dbReference type="Gene3D" id="3.30.200.20">
    <property type="entry name" value="Phosphorylase Kinase, domain 1"/>
    <property type="match status" value="1"/>
</dbReference>
<dbReference type="InterPro" id="IPR004240">
    <property type="entry name" value="EMP70"/>
</dbReference>
<keyword evidence="6 7" id="KW-0472">Membrane</keyword>
<evidence type="ECO:0000256" key="1">
    <source>
        <dbReference type="ARBA" id="ARBA00004141"/>
    </source>
</evidence>
<feature type="non-terminal residue" evidence="9">
    <location>
        <position position="601"/>
    </location>
</feature>
<evidence type="ECO:0000256" key="5">
    <source>
        <dbReference type="ARBA" id="ARBA00022989"/>
    </source>
</evidence>
<feature type="transmembrane region" description="Helical" evidence="7">
    <location>
        <begin position="84"/>
        <end position="101"/>
    </location>
</feature>
<protein>
    <recommendedName>
        <fullName evidence="7">Transmembrane 9 superfamily member</fullName>
    </recommendedName>
</protein>
<evidence type="ECO:0000256" key="3">
    <source>
        <dbReference type="ARBA" id="ARBA00022692"/>
    </source>
</evidence>
<evidence type="ECO:0000256" key="6">
    <source>
        <dbReference type="ARBA" id="ARBA00023136"/>
    </source>
</evidence>
<keyword evidence="5 7" id="KW-1133">Transmembrane helix</keyword>
<keyword evidence="4" id="KW-0732">Signal</keyword>
<evidence type="ECO:0000256" key="2">
    <source>
        <dbReference type="ARBA" id="ARBA00005227"/>
    </source>
</evidence>
<evidence type="ECO:0000256" key="8">
    <source>
        <dbReference type="SAM" id="MobiDB-lite"/>
    </source>
</evidence>
<feature type="transmembrane region" description="Helical" evidence="7">
    <location>
        <begin position="23"/>
        <end position="45"/>
    </location>
</feature>
<proteinExistence type="inferred from homology"/>
<comment type="caution">
    <text evidence="9">The sequence shown here is derived from an EMBL/GenBank/DDBJ whole genome shotgun (WGS) entry which is preliminary data.</text>
</comment>
<feature type="compositionally biased region" description="Polar residues" evidence="8">
    <location>
        <begin position="400"/>
        <end position="422"/>
    </location>
</feature>
<dbReference type="Proteomes" id="UP000266196">
    <property type="component" value="Unassembled WGS sequence"/>
</dbReference>
<dbReference type="PANTHER" id="PTHR10766">
    <property type="entry name" value="TRANSMEMBRANE 9 SUPERFAMILY PROTEIN"/>
    <property type="match status" value="1"/>
</dbReference>
<reference evidence="9 10" key="1">
    <citation type="submission" date="2018-08" db="EMBL/GenBank/DDBJ databases">
        <title>Aphanomyces genome sequencing and annotation.</title>
        <authorList>
            <person name="Minardi D."/>
            <person name="Oidtmann B."/>
            <person name="Van Der Giezen M."/>
            <person name="Studholme D.J."/>
        </authorList>
    </citation>
    <scope>NUCLEOTIDE SEQUENCE [LARGE SCALE GENOMIC DNA]</scope>
    <source>
        <strain evidence="9 10">197901</strain>
    </source>
</reference>
<gene>
    <name evidence="9" type="ORF">DYB31_011521</name>
</gene>
<dbReference type="VEuPathDB" id="FungiDB:H257_06386"/>
<sequence length="601" mass="65961">MTNDGSAWVVARNAERISGRQNWVWNIVACGLVFPGPFLGVFAFLNTVAIWNHSSAALPFGMIMILTCLFLLVNVPLTIIGGIAGRNTTTFMTIAMTYFQLVGEDHRWWWRSFWSGGVTGVFVFAYSVWYFYTSTDMDEFFQTVFYFGYSAVMSYCSLVMLAFIGSSPHHCPVSALESDGAAAPSTWSMYPSALPRVATSRLTMYNLTITDLSSFAVQALAWDAGLVAINRSGVFAWTQVYVKRQSDSMADIAATFDSFVTSPSQTTRECIGGPNGKFLRQERTDYSTFSAKVTQCAVELVSDVPDGASAMFAQDALSSTAVPVLLLRRHVGPNTNETNMAIHTSPNFGRWPWGECPSPSQPSGLIIPCDFDLKGVYLPVPSPAMNVWLNDISTLKQSMASTTTHTPSSSIANTPSTLSPTPATRPIEDSDATNRSAATLTPVVAYIGGALGLLALLLLLWCCRRRHRRAHPPLLYFEPFVELHATPKGLHAPARPSSARPAYSFRCAPPSAHPFPALDASNLVLHLNPSKRLDFDTIERVEVLACASLTSMYFGYYCDRPVAIKGFATSKLHEINQRHLDAFTDQIRLMASFNHPNIVAL</sequence>
<feature type="transmembrane region" description="Helical" evidence="7">
    <location>
        <begin position="113"/>
        <end position="132"/>
    </location>
</feature>
<comment type="caution">
    <text evidence="7">Lacks conserved residue(s) required for the propagation of feature annotation.</text>
</comment>
<evidence type="ECO:0000313" key="9">
    <source>
        <dbReference type="EMBL" id="RHY80029.1"/>
    </source>
</evidence>
<feature type="transmembrane region" description="Helical" evidence="7">
    <location>
        <begin position="443"/>
        <end position="463"/>
    </location>
</feature>
<evidence type="ECO:0000256" key="7">
    <source>
        <dbReference type="RuleBase" id="RU363079"/>
    </source>
</evidence>
<evidence type="ECO:0000313" key="10">
    <source>
        <dbReference type="Proteomes" id="UP000266196"/>
    </source>
</evidence>
<feature type="transmembrane region" description="Helical" evidence="7">
    <location>
        <begin position="57"/>
        <end position="77"/>
    </location>
</feature>
<keyword evidence="3 7" id="KW-0812">Transmembrane</keyword>
<dbReference type="GO" id="GO:0072657">
    <property type="term" value="P:protein localization to membrane"/>
    <property type="evidence" value="ECO:0007669"/>
    <property type="project" value="TreeGrafter"/>
</dbReference>
<dbReference type="AlphaFoldDB" id="A0A397EE90"/>
<evidence type="ECO:0000256" key="4">
    <source>
        <dbReference type="ARBA" id="ARBA00022729"/>
    </source>
</evidence>
<organism evidence="9 10">
    <name type="scientific">Aphanomyces astaci</name>
    <name type="common">Crayfish plague agent</name>
    <dbReference type="NCBI Taxonomy" id="112090"/>
    <lineage>
        <taxon>Eukaryota</taxon>
        <taxon>Sar</taxon>
        <taxon>Stramenopiles</taxon>
        <taxon>Oomycota</taxon>
        <taxon>Saprolegniomycetes</taxon>
        <taxon>Saprolegniales</taxon>
        <taxon>Verrucalvaceae</taxon>
        <taxon>Aphanomyces</taxon>
    </lineage>
</organism>
<dbReference type="Pfam" id="PF02990">
    <property type="entry name" value="EMP70"/>
    <property type="match status" value="1"/>
</dbReference>
<comment type="subcellular location">
    <subcellularLocation>
        <location evidence="1">Membrane</location>
        <topology evidence="1">Multi-pass membrane protein</topology>
    </subcellularLocation>
</comment>
<accession>A0A397EE90</accession>